<dbReference type="GO" id="GO:0043565">
    <property type="term" value="F:sequence-specific DNA binding"/>
    <property type="evidence" value="ECO:0007669"/>
    <property type="project" value="TreeGrafter"/>
</dbReference>
<dbReference type="EMBL" id="CP011308">
    <property type="protein sequence ID" value="AKF24710.1"/>
    <property type="molecule type" value="Genomic_DNA"/>
</dbReference>
<name>A0A7U4M0R2_9BACT</name>
<keyword evidence="3" id="KW-1185">Reference proteome</keyword>
<dbReference type="SMART" id="SM01321">
    <property type="entry name" value="Y1_Tnp"/>
    <property type="match status" value="1"/>
</dbReference>
<dbReference type="Gene3D" id="3.30.70.1290">
    <property type="entry name" value="Transposase IS200-like"/>
    <property type="match status" value="1"/>
</dbReference>
<dbReference type="InterPro" id="IPR036515">
    <property type="entry name" value="Transposase_17_sf"/>
</dbReference>
<evidence type="ECO:0000259" key="1">
    <source>
        <dbReference type="SMART" id="SM01321"/>
    </source>
</evidence>
<dbReference type="AlphaFoldDB" id="A0A7U4M0R2"/>
<dbReference type="NCBIfam" id="NF047646">
    <property type="entry name" value="REP_Tyr_transpos"/>
    <property type="match status" value="1"/>
</dbReference>
<dbReference type="GO" id="GO:0006313">
    <property type="term" value="P:DNA transposition"/>
    <property type="evidence" value="ECO:0007669"/>
    <property type="project" value="InterPro"/>
</dbReference>
<dbReference type="RefSeq" id="WP_046550801.1">
    <property type="nucleotide sequence ID" value="NZ_CP011308.1"/>
</dbReference>
<gene>
    <name evidence="2" type="ORF">YH65_04405</name>
</gene>
<sequence length="156" mass="19093">MANYRRIFEDGYSYYITMVTHRRKPILVENIALLRESFRQSKKVFDYRIEEIVVLPDHLHMIITPAVSVEYPKIIGYVKAYFSRHCDEKYFAEETQSSSRYQRRHKPIWQKRYYEHTIRNEKDMWEKINYMQNNPVKHGLAETIEDWKYSSFQKPA</sequence>
<proteinExistence type="predicted"/>
<dbReference type="Pfam" id="PF01797">
    <property type="entry name" value="Y1_Tnp"/>
    <property type="match status" value="1"/>
</dbReference>
<protein>
    <recommendedName>
        <fullName evidence="1">Transposase IS200-like domain-containing protein</fullName>
    </recommendedName>
</protein>
<dbReference type="PANTHER" id="PTHR36966">
    <property type="entry name" value="REP-ASSOCIATED TYROSINE TRANSPOSASE"/>
    <property type="match status" value="1"/>
</dbReference>
<dbReference type="OrthoDB" id="9800147at2"/>
<accession>A0A7U4M0R2</accession>
<reference evidence="2 3" key="1">
    <citation type="submission" date="2015-04" db="EMBL/GenBank/DDBJ databases">
        <title>Complete genome sequence of Sulfurovum lithotrophicum ATCC BAA-797T.</title>
        <authorList>
            <person name="Ahn J."/>
            <person name="Park G."/>
            <person name="Jeon W."/>
            <person name="Jang Y."/>
            <person name="Jang M."/>
            <person name="Lee H."/>
            <person name="Lee H."/>
        </authorList>
    </citation>
    <scope>NUCLEOTIDE SEQUENCE [LARGE SCALE GENOMIC DNA]</scope>
    <source>
        <strain evidence="3">ATCC BAA-797 / 42BKT</strain>
    </source>
</reference>
<dbReference type="InterPro" id="IPR052715">
    <property type="entry name" value="RAYT_transposase"/>
</dbReference>
<feature type="domain" description="Transposase IS200-like" evidence="1">
    <location>
        <begin position="9"/>
        <end position="134"/>
    </location>
</feature>
<organism evidence="2 3">
    <name type="scientific">Sulfurovum lithotrophicum</name>
    <dbReference type="NCBI Taxonomy" id="206403"/>
    <lineage>
        <taxon>Bacteria</taxon>
        <taxon>Pseudomonadati</taxon>
        <taxon>Campylobacterota</taxon>
        <taxon>Epsilonproteobacteria</taxon>
        <taxon>Campylobacterales</taxon>
        <taxon>Sulfurovaceae</taxon>
        <taxon>Sulfurovum</taxon>
    </lineage>
</organism>
<evidence type="ECO:0000313" key="2">
    <source>
        <dbReference type="EMBL" id="AKF24710.1"/>
    </source>
</evidence>
<dbReference type="InterPro" id="IPR002686">
    <property type="entry name" value="Transposase_17"/>
</dbReference>
<dbReference type="SUPFAM" id="SSF143422">
    <property type="entry name" value="Transposase IS200-like"/>
    <property type="match status" value="1"/>
</dbReference>
<dbReference type="Proteomes" id="UP000034444">
    <property type="component" value="Chromosome"/>
</dbReference>
<dbReference type="KEGG" id="slh:YH65_04405"/>
<dbReference type="GO" id="GO:0004803">
    <property type="term" value="F:transposase activity"/>
    <property type="evidence" value="ECO:0007669"/>
    <property type="project" value="InterPro"/>
</dbReference>
<dbReference type="PANTHER" id="PTHR36966:SF1">
    <property type="entry name" value="REP-ASSOCIATED TYROSINE TRANSPOSASE"/>
    <property type="match status" value="1"/>
</dbReference>
<evidence type="ECO:0000313" key="3">
    <source>
        <dbReference type="Proteomes" id="UP000034444"/>
    </source>
</evidence>
<reference evidence="3" key="2">
    <citation type="journal article" date="2017" name="Stand. Genomic Sci.">
        <title>Complete genome sequence of the sulfur-oxidizing chemolithoautotrophic Sulfurovum lithotrophicum 42BKTT.</title>
        <authorList>
            <person name="Jeon W."/>
            <person name="Priscilla L."/>
            <person name="Park G."/>
            <person name="Lee H."/>
            <person name="Lee N."/>
            <person name="Lee D."/>
            <person name="Kwon H."/>
            <person name="Ahn I."/>
            <person name="Lee C."/>
            <person name="Lee H."/>
            <person name="Ahn J."/>
        </authorList>
    </citation>
    <scope>NUCLEOTIDE SEQUENCE [LARGE SCALE GENOMIC DNA]</scope>
    <source>
        <strain evidence="3">ATCC BAA-797 / 42BKT</strain>
    </source>
</reference>